<dbReference type="EMBL" id="JADKFW010000004">
    <property type="protein sequence ID" value="MBK9717439.1"/>
    <property type="molecule type" value="Genomic_DNA"/>
</dbReference>
<accession>A0A9D7S9Y6</accession>
<evidence type="ECO:0000313" key="2">
    <source>
        <dbReference type="EMBL" id="MBK9717439.1"/>
    </source>
</evidence>
<dbReference type="Proteomes" id="UP000808349">
    <property type="component" value="Unassembled WGS sequence"/>
</dbReference>
<comment type="caution">
    <text evidence="2">The sequence shown here is derived from an EMBL/GenBank/DDBJ whole genome shotgun (WGS) entry which is preliminary data.</text>
</comment>
<evidence type="ECO:0000259" key="1">
    <source>
        <dbReference type="Pfam" id="PF18962"/>
    </source>
</evidence>
<reference evidence="2 3" key="1">
    <citation type="submission" date="2020-10" db="EMBL/GenBank/DDBJ databases">
        <title>Connecting structure to function with the recovery of over 1000 high-quality activated sludge metagenome-assembled genomes encoding full-length rRNA genes using long-read sequencing.</title>
        <authorList>
            <person name="Singleton C.M."/>
            <person name="Petriglieri F."/>
            <person name="Kristensen J.M."/>
            <person name="Kirkegaard R.H."/>
            <person name="Michaelsen T.Y."/>
            <person name="Andersen M.H."/>
            <person name="Karst S.M."/>
            <person name="Dueholm M.S."/>
            <person name="Nielsen P.H."/>
            <person name="Albertsen M."/>
        </authorList>
    </citation>
    <scope>NUCLEOTIDE SEQUENCE [LARGE SCALE GENOMIC DNA]</scope>
    <source>
        <strain evidence="2">Ribe_18-Q3-R11-54_BAT3C.373</strain>
    </source>
</reference>
<dbReference type="Pfam" id="PF18962">
    <property type="entry name" value="Por_Secre_tail"/>
    <property type="match status" value="1"/>
</dbReference>
<dbReference type="AlphaFoldDB" id="A0A9D7S9Y6"/>
<dbReference type="NCBIfam" id="TIGR04183">
    <property type="entry name" value="Por_Secre_tail"/>
    <property type="match status" value="1"/>
</dbReference>
<protein>
    <submittedName>
        <fullName evidence="2">T9SS type A sorting domain-containing protein</fullName>
    </submittedName>
</protein>
<evidence type="ECO:0000313" key="3">
    <source>
        <dbReference type="Proteomes" id="UP000808349"/>
    </source>
</evidence>
<proteinExistence type="predicted"/>
<name>A0A9D7S9Y6_9BACT</name>
<gene>
    <name evidence="2" type="ORF">IPO85_07985</name>
</gene>
<organism evidence="2 3">
    <name type="scientific">Candidatus Defluviibacterium haderslevense</name>
    <dbReference type="NCBI Taxonomy" id="2981993"/>
    <lineage>
        <taxon>Bacteria</taxon>
        <taxon>Pseudomonadati</taxon>
        <taxon>Bacteroidota</taxon>
        <taxon>Saprospiria</taxon>
        <taxon>Saprospirales</taxon>
        <taxon>Saprospiraceae</taxon>
        <taxon>Candidatus Defluviibacterium</taxon>
    </lineage>
</organism>
<dbReference type="InterPro" id="IPR026444">
    <property type="entry name" value="Secre_tail"/>
</dbReference>
<sequence>MKNITFYLVLFSLIFSTKLALGQLACRANIIFDLGTNCVTSLPVDSVGVRLDPTYNYTLSRSEFSCDDVGRTFPVTLQQRNRRTGSIVNTCWTNVTIVSNSIPSPCTRPILYCRSEITVYLNEEGYVVLRPDMISILPVTGNPYSVYDVYPNILDCGNIGNNSVRLSVISACIPSDFCTMNVVVRDTHRFRPTCHYINYDRMQFYPANLDQNPVFLGSVISFRNNVFLQYNNLTSESFEFKMLLSKDNLPDGQDLLVNHQVLQFKYKTSITGKFELPKNLAPGTYYLLADIFSKNAKYRYAYPTVVQRIYVRKAPKINELGSRIYVDKENEHQIFPNPFQNELNIHSLDDFDRITKLELYNVYGVLVQEFNINQNVFDVSKLVPGTYLIRITEKDGHQTIHKLLKQ</sequence>
<feature type="domain" description="Secretion system C-terminal sorting" evidence="1">
    <location>
        <begin position="334"/>
        <end position="403"/>
    </location>
</feature>